<dbReference type="InterPro" id="IPR000014">
    <property type="entry name" value="PAS"/>
</dbReference>
<comment type="caution">
    <text evidence="5">The sequence shown here is derived from an EMBL/GenBank/DDBJ whole genome shotgun (WGS) entry which is preliminary data.</text>
</comment>
<dbReference type="SMART" id="SM00091">
    <property type="entry name" value="PAS"/>
    <property type="match status" value="1"/>
</dbReference>
<dbReference type="Pfam" id="PF25601">
    <property type="entry name" value="AAA_lid_14"/>
    <property type="match status" value="1"/>
</dbReference>
<dbReference type="FunFam" id="3.40.50.300:FF:000006">
    <property type="entry name" value="DNA-binding transcriptional regulator NtrC"/>
    <property type="match status" value="1"/>
</dbReference>
<evidence type="ECO:0008006" key="7">
    <source>
        <dbReference type="Google" id="ProtNLM"/>
    </source>
</evidence>
<feature type="domain" description="PAS" evidence="4">
    <location>
        <begin position="209"/>
        <end position="274"/>
    </location>
</feature>
<evidence type="ECO:0000313" key="5">
    <source>
        <dbReference type="EMBL" id="PAB59102.1"/>
    </source>
</evidence>
<dbReference type="Gene3D" id="1.10.10.10">
    <property type="entry name" value="Winged helix-like DNA-binding domain superfamily/Winged helix DNA-binding domain"/>
    <property type="match status" value="1"/>
</dbReference>
<reference evidence="5 6" key="1">
    <citation type="submission" date="2017-06" db="EMBL/GenBank/DDBJ databases">
        <title>Draft genome sequence of anaerobic fermentative bacterium Anaeromicrobium sediminis DY2726D isolated from West Pacific Ocean sediments.</title>
        <authorList>
            <person name="Zeng X."/>
        </authorList>
    </citation>
    <scope>NUCLEOTIDE SEQUENCE [LARGE SCALE GENOMIC DNA]</scope>
    <source>
        <strain evidence="5 6">DY2726D</strain>
    </source>
</reference>
<dbReference type="RefSeq" id="WP_095133832.1">
    <property type="nucleotide sequence ID" value="NZ_NIBG01000009.1"/>
</dbReference>
<feature type="domain" description="Sigma-54 factor interaction" evidence="3">
    <location>
        <begin position="340"/>
        <end position="566"/>
    </location>
</feature>
<organism evidence="5 6">
    <name type="scientific">Anaeromicrobium sediminis</name>
    <dbReference type="NCBI Taxonomy" id="1478221"/>
    <lineage>
        <taxon>Bacteria</taxon>
        <taxon>Bacillati</taxon>
        <taxon>Bacillota</taxon>
        <taxon>Clostridia</taxon>
        <taxon>Peptostreptococcales</taxon>
        <taxon>Thermotaleaceae</taxon>
        <taxon>Anaeromicrobium</taxon>
    </lineage>
</organism>
<evidence type="ECO:0000256" key="1">
    <source>
        <dbReference type="ARBA" id="ARBA00022741"/>
    </source>
</evidence>
<dbReference type="InterPro" id="IPR025943">
    <property type="entry name" value="Sigma_54_int_dom_ATP-bd_2"/>
</dbReference>
<dbReference type="InterPro" id="IPR025662">
    <property type="entry name" value="Sigma_54_int_dom_ATP-bd_1"/>
</dbReference>
<dbReference type="NCBIfam" id="TIGR00229">
    <property type="entry name" value="sensory_box"/>
    <property type="match status" value="1"/>
</dbReference>
<evidence type="ECO:0000256" key="2">
    <source>
        <dbReference type="ARBA" id="ARBA00022840"/>
    </source>
</evidence>
<dbReference type="Gene3D" id="3.30.450.20">
    <property type="entry name" value="PAS domain"/>
    <property type="match status" value="1"/>
</dbReference>
<dbReference type="Gene3D" id="3.40.50.300">
    <property type="entry name" value="P-loop containing nucleotide triphosphate hydrolases"/>
    <property type="match status" value="1"/>
</dbReference>
<dbReference type="OrthoDB" id="9803970at2"/>
<dbReference type="PROSITE" id="PS50045">
    <property type="entry name" value="SIGMA54_INTERACT_4"/>
    <property type="match status" value="1"/>
</dbReference>
<accession>A0A267MI62</accession>
<evidence type="ECO:0000259" key="3">
    <source>
        <dbReference type="PROSITE" id="PS50045"/>
    </source>
</evidence>
<dbReference type="InterPro" id="IPR027417">
    <property type="entry name" value="P-loop_NTPase"/>
</dbReference>
<dbReference type="InterPro" id="IPR035965">
    <property type="entry name" value="PAS-like_dom_sf"/>
</dbReference>
<dbReference type="Pfam" id="PF08461">
    <property type="entry name" value="WHD_RNase_R"/>
    <property type="match status" value="1"/>
</dbReference>
<dbReference type="Pfam" id="PF13426">
    <property type="entry name" value="PAS_9"/>
    <property type="match status" value="1"/>
</dbReference>
<dbReference type="PANTHER" id="PTHR32071:SF57">
    <property type="entry name" value="C4-DICARBOXYLATE TRANSPORT TRANSCRIPTIONAL REGULATORY PROTEIN DCTD"/>
    <property type="match status" value="1"/>
</dbReference>
<dbReference type="PROSITE" id="PS00676">
    <property type="entry name" value="SIGMA54_INTERACT_2"/>
    <property type="match status" value="1"/>
</dbReference>
<dbReference type="Gene3D" id="1.10.8.60">
    <property type="match status" value="1"/>
</dbReference>
<dbReference type="PROSITE" id="PS00675">
    <property type="entry name" value="SIGMA54_INTERACT_1"/>
    <property type="match status" value="1"/>
</dbReference>
<dbReference type="SMART" id="SM00382">
    <property type="entry name" value="AAA"/>
    <property type="match status" value="1"/>
</dbReference>
<dbReference type="InterPro" id="IPR036388">
    <property type="entry name" value="WH-like_DNA-bd_sf"/>
</dbReference>
<dbReference type="GO" id="GO:0005524">
    <property type="term" value="F:ATP binding"/>
    <property type="evidence" value="ECO:0007669"/>
    <property type="project" value="UniProtKB-KW"/>
</dbReference>
<dbReference type="PANTHER" id="PTHR32071">
    <property type="entry name" value="TRANSCRIPTIONAL REGULATORY PROTEIN"/>
    <property type="match status" value="1"/>
</dbReference>
<dbReference type="EMBL" id="NIBG01000009">
    <property type="protein sequence ID" value="PAB59102.1"/>
    <property type="molecule type" value="Genomic_DNA"/>
</dbReference>
<gene>
    <name evidence="5" type="ORF">CCE28_11325</name>
</gene>
<dbReference type="CDD" id="cd00009">
    <property type="entry name" value="AAA"/>
    <property type="match status" value="1"/>
</dbReference>
<dbReference type="AlphaFoldDB" id="A0A267MI62"/>
<keyword evidence="2" id="KW-0067">ATP-binding</keyword>
<name>A0A267MI62_9FIRM</name>
<keyword evidence="1" id="KW-0547">Nucleotide-binding</keyword>
<dbReference type="InterPro" id="IPR002078">
    <property type="entry name" value="Sigma_54_int"/>
</dbReference>
<dbReference type="InterPro" id="IPR058031">
    <property type="entry name" value="AAA_lid_NorR"/>
</dbReference>
<evidence type="ECO:0000313" key="6">
    <source>
        <dbReference type="Proteomes" id="UP000216024"/>
    </source>
</evidence>
<dbReference type="GO" id="GO:0006355">
    <property type="term" value="P:regulation of DNA-templated transcription"/>
    <property type="evidence" value="ECO:0007669"/>
    <property type="project" value="InterPro"/>
</dbReference>
<proteinExistence type="predicted"/>
<dbReference type="InterPro" id="IPR013668">
    <property type="entry name" value="RNase_R_HTH_12"/>
</dbReference>
<keyword evidence="6" id="KW-1185">Reference proteome</keyword>
<dbReference type="InterPro" id="IPR003593">
    <property type="entry name" value="AAA+_ATPase"/>
</dbReference>
<evidence type="ECO:0000259" key="4">
    <source>
        <dbReference type="PROSITE" id="PS50112"/>
    </source>
</evidence>
<dbReference type="Proteomes" id="UP000216024">
    <property type="component" value="Unassembled WGS sequence"/>
</dbReference>
<dbReference type="Pfam" id="PF00158">
    <property type="entry name" value="Sigma54_activat"/>
    <property type="match status" value="1"/>
</dbReference>
<dbReference type="CDD" id="cd00130">
    <property type="entry name" value="PAS"/>
    <property type="match status" value="1"/>
</dbReference>
<dbReference type="SUPFAM" id="SSF52540">
    <property type="entry name" value="P-loop containing nucleoside triphosphate hydrolases"/>
    <property type="match status" value="1"/>
</dbReference>
<protein>
    <recommendedName>
        <fullName evidence="7">Fis family transcriptional regulator</fullName>
    </recommendedName>
</protein>
<dbReference type="SUPFAM" id="SSF55785">
    <property type="entry name" value="PYP-like sensor domain (PAS domain)"/>
    <property type="match status" value="1"/>
</dbReference>
<dbReference type="PROSITE" id="PS50112">
    <property type="entry name" value="PAS"/>
    <property type="match status" value="1"/>
</dbReference>
<sequence length="677" mass="78137">MKKKLILITLEVEPKEKYTRDLKDFFEDYLEVEGYSIREGIYEKIQGDLALVTSPILPGIAQKYLSEEIEIIYMNRTFMKGSLDPLHNIPEGTEAMLVNNNDIGTIGTISLLYEMGIKHIDFKPVYPNLDNIPDLKYAVTPGQMAYVPKTVEKVFDIGWRVIDISTLMNIITKLDILNERIDEKLERYLKNIIPINQGFNFIFENTNKMKNQLNVILDVIDDGVMVVDKEYKVLHLNKSIEKILGIQEQDILNKNIKDLIKSSSVLNELVKEDNIQNYIVKYNLTNKSLIVTKRPIKTHGNIYGYVLIIKDKTEIENLESQLRKQLVDKGHVAKYHFQDIIGVSENLIECKTKAKKISKIDSPVLIIGESGTGKELFAQSIHNFSRRKNQPFLAVNCATLSSDLLESELFGYEEGAFTGAKRGGKKGLFELAHKGSLFLDEIGELPVDTQVKLLRVLQEKEVMRMGGIRVIPVDVRVIAATNRNLRELMEKGKFRSDLYYRLNVLPLYLPPLRERKDDILYLIKDILNEISMGNKQIHTELLHILKNNYWGGNIRELRNCIEYMAYMGDEVLTIRDLPPDFSKSDCSNEKIEEEWLFSQLHMEDNNIAKEILSILKYKNAGRRAIYDELIERNYNISEHKIRNIMDFLNSNEYITYGKGRKGSFLTHKGKEVTRKIK</sequence>